<evidence type="ECO:0000256" key="2">
    <source>
        <dbReference type="ARBA" id="ARBA00022556"/>
    </source>
</evidence>
<feature type="domain" description="UDP-3-O-[3-hydroxymyristoyl] glucosamine N-acyltransferase non-repeat region" evidence="9">
    <location>
        <begin position="23"/>
        <end position="89"/>
    </location>
</feature>
<feature type="domain" description="Mannose-1-phosphate guanyltransferase C-terminal" evidence="10">
    <location>
        <begin position="103"/>
        <end position="182"/>
    </location>
</feature>
<dbReference type="GO" id="GO:0103118">
    <property type="term" value="F:UDP-3-O-[(3R)-3-hydroxyacyl]-glucosamine N-acyltransferase activity"/>
    <property type="evidence" value="ECO:0007669"/>
    <property type="project" value="UniProtKB-EC"/>
</dbReference>
<dbReference type="InterPro" id="IPR020573">
    <property type="entry name" value="UDP_GlcNAc_AcTrfase_non-rep"/>
</dbReference>
<dbReference type="UniPathway" id="UPA00973"/>
<evidence type="ECO:0000256" key="6">
    <source>
        <dbReference type="ARBA" id="ARBA00023315"/>
    </source>
</evidence>
<keyword evidence="8" id="KW-0175">Coiled coil</keyword>
<evidence type="ECO:0000256" key="1">
    <source>
        <dbReference type="ARBA" id="ARBA00022516"/>
    </source>
</evidence>
<evidence type="ECO:0000256" key="5">
    <source>
        <dbReference type="ARBA" id="ARBA00023098"/>
    </source>
</evidence>
<comment type="pathway">
    <text evidence="7">Bacterial outer membrane biogenesis; LPS lipid A biosynthesis.</text>
</comment>
<comment type="subunit">
    <text evidence="7">Homotrimer.</text>
</comment>
<dbReference type="InterPro" id="IPR001451">
    <property type="entry name" value="Hexapep"/>
</dbReference>
<dbReference type="NCBIfam" id="TIGR01853">
    <property type="entry name" value="lipid_A_lpxD"/>
    <property type="match status" value="1"/>
</dbReference>
<dbReference type="PANTHER" id="PTHR43378:SF2">
    <property type="entry name" value="UDP-3-O-ACYLGLUCOSAMINE N-ACYLTRANSFERASE 1, MITOCHONDRIAL-RELATED"/>
    <property type="match status" value="1"/>
</dbReference>
<dbReference type="SUPFAM" id="SSF51161">
    <property type="entry name" value="Trimeric LpxA-like enzymes"/>
    <property type="match status" value="1"/>
</dbReference>
<dbReference type="EC" id="2.3.1.191" evidence="7"/>
<dbReference type="NCBIfam" id="NF002060">
    <property type="entry name" value="PRK00892.1"/>
    <property type="match status" value="1"/>
</dbReference>
<protein>
    <recommendedName>
        <fullName evidence="7">UDP-3-O-acylglucosamine N-acyltransferase</fullName>
        <ecNumber evidence="7">2.3.1.191</ecNumber>
    </recommendedName>
</protein>
<dbReference type="CDD" id="cd03352">
    <property type="entry name" value="LbH_LpxD"/>
    <property type="match status" value="1"/>
</dbReference>
<dbReference type="PANTHER" id="PTHR43378">
    <property type="entry name" value="UDP-3-O-ACYLGLUCOSAMINE N-ACYLTRANSFERASE"/>
    <property type="match status" value="1"/>
</dbReference>
<dbReference type="AlphaFoldDB" id="A0A832DEK6"/>
<keyword evidence="6 7" id="KW-0012">Acyltransferase</keyword>
<dbReference type="GO" id="GO:0016020">
    <property type="term" value="C:membrane"/>
    <property type="evidence" value="ECO:0007669"/>
    <property type="project" value="GOC"/>
</dbReference>
<comment type="caution">
    <text evidence="11">The sequence shown here is derived from an EMBL/GenBank/DDBJ whole genome shotgun (WGS) entry which is preliminary data.</text>
</comment>
<keyword evidence="5 7" id="KW-0443">Lipid metabolism</keyword>
<dbReference type="GO" id="GO:0009245">
    <property type="term" value="P:lipid A biosynthetic process"/>
    <property type="evidence" value="ECO:0007669"/>
    <property type="project" value="UniProtKB-UniRule"/>
</dbReference>
<comment type="similarity">
    <text evidence="7">Belongs to the transferase hexapeptide repeat family. LpxD subfamily.</text>
</comment>
<evidence type="ECO:0000259" key="9">
    <source>
        <dbReference type="Pfam" id="PF04613"/>
    </source>
</evidence>
<dbReference type="InterPro" id="IPR056729">
    <property type="entry name" value="GMPPB_C"/>
</dbReference>
<organism evidence="11">
    <name type="scientific">Ignavibacterium album</name>
    <dbReference type="NCBI Taxonomy" id="591197"/>
    <lineage>
        <taxon>Bacteria</taxon>
        <taxon>Pseudomonadati</taxon>
        <taxon>Ignavibacteriota</taxon>
        <taxon>Ignavibacteria</taxon>
        <taxon>Ignavibacteriales</taxon>
        <taxon>Ignavibacteriaceae</taxon>
        <taxon>Ignavibacterium</taxon>
    </lineage>
</organism>
<reference evidence="11" key="1">
    <citation type="journal article" date="2020" name="mSystems">
        <title>Genome- and Community-Level Interaction Insights into Carbon Utilization and Element Cycling Functions of Hydrothermarchaeota in Hydrothermal Sediment.</title>
        <authorList>
            <person name="Zhou Z."/>
            <person name="Liu Y."/>
            <person name="Xu W."/>
            <person name="Pan J."/>
            <person name="Luo Z.H."/>
            <person name="Li M."/>
        </authorList>
    </citation>
    <scope>NUCLEOTIDE SEQUENCE [LARGE SCALE GENOMIC DNA]</scope>
    <source>
        <strain evidence="11">SpSt-500</strain>
    </source>
</reference>
<dbReference type="GO" id="GO:0016410">
    <property type="term" value="F:N-acyltransferase activity"/>
    <property type="evidence" value="ECO:0007669"/>
    <property type="project" value="InterPro"/>
</dbReference>
<gene>
    <name evidence="7 11" type="primary">lpxD</name>
    <name evidence="11" type="ORF">ENS56_04270</name>
</gene>
<evidence type="ECO:0000256" key="4">
    <source>
        <dbReference type="ARBA" id="ARBA00022737"/>
    </source>
</evidence>
<evidence type="ECO:0000313" key="11">
    <source>
        <dbReference type="EMBL" id="HGT47224.1"/>
    </source>
</evidence>
<dbReference type="Gene3D" id="3.40.1390.10">
    <property type="entry name" value="MurE/MurF, N-terminal domain"/>
    <property type="match status" value="1"/>
</dbReference>
<dbReference type="Pfam" id="PF00132">
    <property type="entry name" value="Hexapep"/>
    <property type="match status" value="1"/>
</dbReference>
<evidence type="ECO:0000259" key="10">
    <source>
        <dbReference type="Pfam" id="PF25087"/>
    </source>
</evidence>
<keyword evidence="3 7" id="KW-0808">Transferase</keyword>
<keyword evidence="1 7" id="KW-0444">Lipid biosynthesis</keyword>
<dbReference type="Pfam" id="PF04613">
    <property type="entry name" value="LpxD"/>
    <property type="match status" value="1"/>
</dbReference>
<proteinExistence type="inferred from homology"/>
<dbReference type="InterPro" id="IPR007691">
    <property type="entry name" value="LpxD"/>
</dbReference>
<evidence type="ECO:0000256" key="8">
    <source>
        <dbReference type="SAM" id="Coils"/>
    </source>
</evidence>
<feature type="coiled-coil region" evidence="8">
    <location>
        <begin position="317"/>
        <end position="348"/>
    </location>
</feature>
<evidence type="ECO:0000256" key="7">
    <source>
        <dbReference type="HAMAP-Rule" id="MF_00523"/>
    </source>
</evidence>
<keyword evidence="4 7" id="KW-0677">Repeat</keyword>
<comment type="function">
    <text evidence="7">Catalyzes the N-acylation of UDP-3-O-acylglucosamine using 3-hydroxyacyl-ACP as the acyl donor. Is involved in the biosynthesis of lipid A, a phosphorylated glycolipid that anchors the lipopolysaccharide to the outer membrane of the cell.</text>
</comment>
<evidence type="ECO:0000256" key="3">
    <source>
        <dbReference type="ARBA" id="ARBA00022679"/>
    </source>
</evidence>
<dbReference type="EMBL" id="DSVI01000005">
    <property type="protein sequence ID" value="HGT47224.1"/>
    <property type="molecule type" value="Genomic_DNA"/>
</dbReference>
<accession>A0A832DEK6</accession>
<dbReference type="Gene3D" id="2.160.10.10">
    <property type="entry name" value="Hexapeptide repeat proteins"/>
    <property type="match status" value="1"/>
</dbReference>
<comment type="catalytic activity">
    <reaction evidence="7">
        <text>a UDP-3-O-[(3R)-3-hydroxyacyl]-alpha-D-glucosamine + a (3R)-hydroxyacyl-[ACP] = a UDP-2-N,3-O-bis[(3R)-3-hydroxyacyl]-alpha-D-glucosamine + holo-[ACP] + H(+)</text>
        <dbReference type="Rhea" id="RHEA:53836"/>
        <dbReference type="Rhea" id="RHEA-COMP:9685"/>
        <dbReference type="Rhea" id="RHEA-COMP:9945"/>
        <dbReference type="ChEBI" id="CHEBI:15378"/>
        <dbReference type="ChEBI" id="CHEBI:64479"/>
        <dbReference type="ChEBI" id="CHEBI:78827"/>
        <dbReference type="ChEBI" id="CHEBI:137740"/>
        <dbReference type="ChEBI" id="CHEBI:137748"/>
        <dbReference type="EC" id="2.3.1.191"/>
    </reaction>
</comment>
<keyword evidence="2 7" id="KW-0441">Lipid A biosynthesis</keyword>
<sequence>MINLTVKQIAELVSGKVAGDENTLIHSLAKIDEAAPGDLSFIYLPAYEKFQQTTKASALLVKPELHKTRNDLTYIEVESPEKAFFKILREFFTPEFPLSGIDNTAYVHPEAKLGRNVSLGKNVVISKGCIIGDNTKIFHNTVLYENVEVGNDCLIFSNISIREKCKIGNRVIIHSGTVIGSDGFGFNPDEKGVYQKIPQIGNVVIEDDVELGANVAIDRAALGSTIIKRGTKIDNLVQIAHNVVIGEDTVISSQTGISGSTKIGNHVIIAGQVGIVGHIEIGDNVVLMAQSGISKSIKKPGYYFGYPAKELKTSQKLEAHIRNLPDYAEKIKKLEEEIKELKKSLSKED</sequence>
<feature type="active site" description="Proton acceptor" evidence="7">
    <location>
        <position position="241"/>
    </location>
</feature>
<name>A0A832DEK6_9BACT</name>
<dbReference type="InterPro" id="IPR011004">
    <property type="entry name" value="Trimer_LpxA-like_sf"/>
</dbReference>
<dbReference type="HAMAP" id="MF_00523">
    <property type="entry name" value="LpxD"/>
    <property type="match status" value="1"/>
</dbReference>
<dbReference type="Pfam" id="PF25087">
    <property type="entry name" value="GMPPB_C"/>
    <property type="match status" value="1"/>
</dbReference>